<keyword evidence="2 3" id="KW-0238">DNA-binding</keyword>
<gene>
    <name evidence="6" type="ORF">KVH43_11875</name>
</gene>
<evidence type="ECO:0000259" key="5">
    <source>
        <dbReference type="PROSITE" id="PS51900"/>
    </source>
</evidence>
<evidence type="ECO:0000256" key="2">
    <source>
        <dbReference type="ARBA" id="ARBA00023125"/>
    </source>
</evidence>
<feature type="domain" description="Core-binding (CB)" evidence="5">
    <location>
        <begin position="2"/>
        <end position="83"/>
    </location>
</feature>
<dbReference type="InterPro" id="IPR050090">
    <property type="entry name" value="Tyrosine_recombinase_XerCD"/>
</dbReference>
<dbReference type="InterPro" id="IPR044068">
    <property type="entry name" value="CB"/>
</dbReference>
<proteinExistence type="inferred from homology"/>
<comment type="similarity">
    <text evidence="1">Belongs to the 'phage' integrase family.</text>
</comment>
<evidence type="ECO:0000259" key="4">
    <source>
        <dbReference type="PROSITE" id="PS51898"/>
    </source>
</evidence>
<dbReference type="PROSITE" id="PS51900">
    <property type="entry name" value="CB"/>
    <property type="match status" value="1"/>
</dbReference>
<organism evidence="6 7">
    <name type="scientific">Crassaminicella indica</name>
    <dbReference type="NCBI Taxonomy" id="2855394"/>
    <lineage>
        <taxon>Bacteria</taxon>
        <taxon>Bacillati</taxon>
        <taxon>Bacillota</taxon>
        <taxon>Clostridia</taxon>
        <taxon>Eubacteriales</taxon>
        <taxon>Clostridiaceae</taxon>
        <taxon>Crassaminicella</taxon>
    </lineage>
</organism>
<dbReference type="InterPro" id="IPR002104">
    <property type="entry name" value="Integrase_catalytic"/>
</dbReference>
<dbReference type="PROSITE" id="PS51898">
    <property type="entry name" value="TYR_RECOMBINASE"/>
    <property type="match status" value="1"/>
</dbReference>
<reference evidence="6" key="1">
    <citation type="submission" date="2021-07" db="EMBL/GenBank/DDBJ databases">
        <title>Complete genome sequence of Crassaminicella sp. 143-21, isolated from a deep-sea hydrothermal vent.</title>
        <authorList>
            <person name="Li X."/>
        </authorList>
    </citation>
    <scope>NUCLEOTIDE SEQUENCE</scope>
    <source>
        <strain evidence="6">143-21</strain>
    </source>
</reference>
<dbReference type="EMBL" id="CP078093">
    <property type="protein sequence ID" value="QXM06035.1"/>
    <property type="molecule type" value="Genomic_DNA"/>
</dbReference>
<dbReference type="Pfam" id="PF00589">
    <property type="entry name" value="Phage_integrase"/>
    <property type="match status" value="1"/>
</dbReference>
<dbReference type="RefSeq" id="WP_218282732.1">
    <property type="nucleotide sequence ID" value="NZ_CP078093.1"/>
</dbReference>
<evidence type="ECO:0000256" key="3">
    <source>
        <dbReference type="PROSITE-ProRule" id="PRU01248"/>
    </source>
</evidence>
<accession>A0ABX8RDQ4</accession>
<dbReference type="PANTHER" id="PTHR30349:SF41">
    <property type="entry name" value="INTEGRASE_RECOMBINASE PROTEIN MJ0367-RELATED"/>
    <property type="match status" value="1"/>
</dbReference>
<evidence type="ECO:0000313" key="7">
    <source>
        <dbReference type="Proteomes" id="UP000886818"/>
    </source>
</evidence>
<feature type="domain" description="Tyr recombinase" evidence="4">
    <location>
        <begin position="106"/>
        <end position="285"/>
    </location>
</feature>
<dbReference type="CDD" id="cd00397">
    <property type="entry name" value="DNA_BRE_C"/>
    <property type="match status" value="1"/>
</dbReference>
<sequence>MKTSQEIMISFLSRLEKEKTKEDYKRDLQSFIEFIGKSFLDANLEDCKKYITDLKQKVSKKKIAITTAEKLYSQLYSFFNYLEENHYISYNHFKNISKPTASRNISKEKIITWESLDKLISILKTYNLRDYSILMLIFTSGLTLNEAVNLKWNQFVIDDNENVGIIFTTKRGKRYTKVHKDIWELLQKYKNNLSGLVTQDSYVFLNNRGNKITGRWIRMVLKKACIEAELDHEYTPRDLRHTLAAYALKKGASSKQVKQQLGWSSSSLAQRYLYTIQQLEDNAIDYLNFSLKKDDCSK</sequence>
<dbReference type="Proteomes" id="UP000886818">
    <property type="component" value="Chromosome"/>
</dbReference>
<protein>
    <submittedName>
        <fullName evidence="6">Tyrosine-type recombinase/integrase</fullName>
    </submittedName>
</protein>
<evidence type="ECO:0000256" key="1">
    <source>
        <dbReference type="ARBA" id="ARBA00008857"/>
    </source>
</evidence>
<keyword evidence="7" id="KW-1185">Reference proteome</keyword>
<name>A0ABX8RDQ4_9CLOT</name>
<dbReference type="PANTHER" id="PTHR30349">
    <property type="entry name" value="PHAGE INTEGRASE-RELATED"/>
    <property type="match status" value="1"/>
</dbReference>
<evidence type="ECO:0000313" key="6">
    <source>
        <dbReference type="EMBL" id="QXM06035.1"/>
    </source>
</evidence>